<evidence type="ECO:0000259" key="2">
    <source>
        <dbReference type="SMART" id="SM00228"/>
    </source>
</evidence>
<evidence type="ECO:0000313" key="3">
    <source>
        <dbReference type="EMBL" id="KAK1740359.1"/>
    </source>
</evidence>
<feature type="compositionally biased region" description="Low complexity" evidence="1">
    <location>
        <begin position="179"/>
        <end position="193"/>
    </location>
</feature>
<gene>
    <name evidence="3" type="ORF">QTG54_009309</name>
</gene>
<dbReference type="PANTHER" id="PTHR38909:SF1">
    <property type="entry name" value="G PROTEIN GAMMA DOMAIN-CONTAINING PROTEIN"/>
    <property type="match status" value="1"/>
</dbReference>
<protein>
    <recommendedName>
        <fullName evidence="2">PDZ domain-containing protein</fullName>
    </recommendedName>
</protein>
<feature type="compositionally biased region" description="Polar residues" evidence="1">
    <location>
        <begin position="38"/>
        <end position="74"/>
    </location>
</feature>
<dbReference type="InterPro" id="IPR001478">
    <property type="entry name" value="PDZ"/>
</dbReference>
<evidence type="ECO:0000256" key="1">
    <source>
        <dbReference type="SAM" id="MobiDB-lite"/>
    </source>
</evidence>
<dbReference type="Gene3D" id="2.30.42.10">
    <property type="match status" value="1"/>
</dbReference>
<dbReference type="Pfam" id="PF00595">
    <property type="entry name" value="PDZ"/>
    <property type="match status" value="1"/>
</dbReference>
<comment type="caution">
    <text evidence="3">The sequence shown here is derived from an EMBL/GenBank/DDBJ whole genome shotgun (WGS) entry which is preliminary data.</text>
</comment>
<dbReference type="PANTHER" id="PTHR38909">
    <property type="entry name" value="G PROTEIN GAMMA DOMAIN-CONTAINING PROTEIN"/>
    <property type="match status" value="1"/>
</dbReference>
<reference evidence="3" key="1">
    <citation type="submission" date="2023-06" db="EMBL/GenBank/DDBJ databases">
        <title>Survivors Of The Sea: Transcriptome response of Skeletonema marinoi to long-term dormancy.</title>
        <authorList>
            <person name="Pinder M.I.M."/>
            <person name="Kourtchenko O."/>
            <person name="Robertson E.K."/>
            <person name="Larsson T."/>
            <person name="Maumus F."/>
            <person name="Osuna-Cruz C.M."/>
            <person name="Vancaester E."/>
            <person name="Stenow R."/>
            <person name="Vandepoele K."/>
            <person name="Ploug H."/>
            <person name="Bruchert V."/>
            <person name="Godhe A."/>
            <person name="Topel M."/>
        </authorList>
    </citation>
    <scope>NUCLEOTIDE SEQUENCE</scope>
    <source>
        <strain evidence="3">R05AC</strain>
    </source>
</reference>
<feature type="domain" description="PDZ" evidence="2">
    <location>
        <begin position="207"/>
        <end position="284"/>
    </location>
</feature>
<dbReference type="SMART" id="SM00228">
    <property type="entry name" value="PDZ"/>
    <property type="match status" value="1"/>
</dbReference>
<evidence type="ECO:0000313" key="4">
    <source>
        <dbReference type="Proteomes" id="UP001224775"/>
    </source>
</evidence>
<organism evidence="3 4">
    <name type="scientific">Skeletonema marinoi</name>
    <dbReference type="NCBI Taxonomy" id="267567"/>
    <lineage>
        <taxon>Eukaryota</taxon>
        <taxon>Sar</taxon>
        <taxon>Stramenopiles</taxon>
        <taxon>Ochrophyta</taxon>
        <taxon>Bacillariophyta</taxon>
        <taxon>Coscinodiscophyceae</taxon>
        <taxon>Thalassiosirophycidae</taxon>
        <taxon>Thalassiosirales</taxon>
        <taxon>Skeletonemataceae</taxon>
        <taxon>Skeletonema</taxon>
        <taxon>Skeletonema marinoi-dohrnii complex</taxon>
    </lineage>
</organism>
<dbReference type="AlphaFoldDB" id="A0AAD8Y7E3"/>
<dbReference type="EMBL" id="JATAAI010000016">
    <property type="protein sequence ID" value="KAK1740359.1"/>
    <property type="molecule type" value="Genomic_DNA"/>
</dbReference>
<feature type="region of interest" description="Disordered" evidence="1">
    <location>
        <begin position="155"/>
        <end position="201"/>
    </location>
</feature>
<accession>A0AAD8Y7E3</accession>
<dbReference type="InterPro" id="IPR036034">
    <property type="entry name" value="PDZ_sf"/>
</dbReference>
<keyword evidence="4" id="KW-1185">Reference proteome</keyword>
<sequence length="291" mass="31372">MVSLLCFKNKKKKKNNQKQPQNDGRNQKSSQEEKGLLSPTSTAGMKTLSSNASSKDTGYSTALSGIGSHSNTKNNYHDDSSIPTIDSDYNQHNSNFSLSDAGGTIGSRSLANFSHATSAFGGDTITNTISGGGGDSVERRLYNDVYMSQHHSVGYHENGSQQQQRQQQQLSHLIQPPTSRGNDGYGRYNNGSGTAPQETFTIDAPKGKLGVVIDTPYQSNTGTTMPIVHAVKDSSPIADRIQVGDKLIAVDEEDVTSMSAIQVSKLLARKSEQSVRKLTIVRTVRGRGGIY</sequence>
<name>A0AAD8Y7E3_9STRA</name>
<proteinExistence type="predicted"/>
<dbReference type="SUPFAM" id="SSF50156">
    <property type="entry name" value="PDZ domain-like"/>
    <property type="match status" value="1"/>
</dbReference>
<feature type="region of interest" description="Disordered" evidence="1">
    <location>
        <begin position="1"/>
        <end position="88"/>
    </location>
</feature>
<dbReference type="Proteomes" id="UP001224775">
    <property type="component" value="Unassembled WGS sequence"/>
</dbReference>